<name>A0A8C2RAS8_CAPHI</name>
<dbReference type="Gene3D" id="3.40.850.10">
    <property type="entry name" value="Kinesin motor domain"/>
    <property type="match status" value="1"/>
</dbReference>
<comment type="subcellular location">
    <subcellularLocation>
        <location evidence="1">Mitochondrion membrane</location>
        <topology evidence="1">Peripheral membrane protein</topology>
    </subcellularLocation>
</comment>
<evidence type="ECO:0000256" key="6">
    <source>
        <dbReference type="ARBA" id="ARBA00023128"/>
    </source>
</evidence>
<keyword evidence="6" id="KW-0496">Mitochondrion</keyword>
<evidence type="ECO:0000256" key="7">
    <source>
        <dbReference type="ARBA" id="ARBA00023136"/>
    </source>
</evidence>
<evidence type="ECO:0000256" key="8">
    <source>
        <dbReference type="ARBA" id="ARBA00023175"/>
    </source>
</evidence>
<dbReference type="Gene3D" id="2.60.200.20">
    <property type="match status" value="1"/>
</dbReference>
<dbReference type="GO" id="GO:0003777">
    <property type="term" value="F:microtubule motor activity"/>
    <property type="evidence" value="ECO:0007669"/>
    <property type="project" value="InterPro"/>
</dbReference>
<evidence type="ECO:0000256" key="5">
    <source>
        <dbReference type="ARBA" id="ARBA00023054"/>
    </source>
</evidence>
<evidence type="ECO:0000256" key="11">
    <source>
        <dbReference type="RuleBase" id="RU000394"/>
    </source>
</evidence>
<protein>
    <recommendedName>
        <fullName evidence="11">Kinesin-like protein</fullName>
    </recommendedName>
</protein>
<keyword evidence="11" id="KW-0493">Microtubule</keyword>
<accession>A0A8C2RAS8</accession>
<evidence type="ECO:0000256" key="4">
    <source>
        <dbReference type="ARBA" id="ARBA00022840"/>
    </source>
</evidence>
<feature type="binding site" evidence="10">
    <location>
        <begin position="117"/>
        <end position="124"/>
    </location>
    <ligand>
        <name>ATP</name>
        <dbReference type="ChEBI" id="CHEBI:30616"/>
    </ligand>
</feature>
<evidence type="ECO:0000256" key="1">
    <source>
        <dbReference type="ARBA" id="ARBA00004318"/>
    </source>
</evidence>
<reference evidence="13" key="1">
    <citation type="submission" date="2019-03" db="EMBL/GenBank/DDBJ databases">
        <title>Genome sequencing and reference-guided assembly of Black Bengal Goat (Capra hircus).</title>
        <authorList>
            <person name="Siddiki A.Z."/>
            <person name="Baten A."/>
            <person name="Billah M."/>
            <person name="Alam M.A.U."/>
            <person name="Shawrob K.S.M."/>
            <person name="Saha S."/>
            <person name="Chowdhury M."/>
            <person name="Rahman A.H."/>
            <person name="Stear M."/>
            <person name="Miah G."/>
            <person name="Das G.B."/>
            <person name="Hossain M.M."/>
            <person name="Kumkum M."/>
            <person name="Islam M.S."/>
            <person name="Mollah A.M."/>
            <person name="Ahsan A."/>
            <person name="Tusar F."/>
            <person name="Khan M.K.I."/>
        </authorList>
    </citation>
    <scope>NUCLEOTIDE SEQUENCE [LARGE SCALE GENOMIC DNA]</scope>
</reference>
<dbReference type="Ensembl" id="ENSCHIT00010036382.1">
    <property type="protein sequence ID" value="ENSCHIP00010025784.1"/>
    <property type="gene ID" value="ENSCHIG00010018531.1"/>
</dbReference>
<dbReference type="PROSITE" id="PS00411">
    <property type="entry name" value="KINESIN_MOTOR_1"/>
    <property type="match status" value="1"/>
</dbReference>
<dbReference type="SUPFAM" id="SSF49562">
    <property type="entry name" value="C2 domain (Calcium/lipid-binding domain, CaLB)"/>
    <property type="match status" value="1"/>
</dbReference>
<evidence type="ECO:0000256" key="9">
    <source>
        <dbReference type="ARBA" id="ARBA00054688"/>
    </source>
</evidence>
<keyword evidence="7" id="KW-0472">Membrane</keyword>
<dbReference type="InterPro" id="IPR008984">
    <property type="entry name" value="SMAD_FHA_dom_sf"/>
</dbReference>
<dbReference type="AlphaFoldDB" id="A0A8C2RAS8"/>
<feature type="domain" description="Kinesin motor" evidence="12">
    <location>
        <begin position="16"/>
        <end position="354"/>
    </location>
</feature>
<evidence type="ECO:0000259" key="12">
    <source>
        <dbReference type="PROSITE" id="PS50067"/>
    </source>
</evidence>
<dbReference type="SUPFAM" id="SSF49879">
    <property type="entry name" value="SMAD/FHA domain"/>
    <property type="match status" value="1"/>
</dbReference>
<dbReference type="GO" id="GO:0008017">
    <property type="term" value="F:microtubule binding"/>
    <property type="evidence" value="ECO:0007669"/>
    <property type="project" value="InterPro"/>
</dbReference>
<dbReference type="InterPro" id="IPR035892">
    <property type="entry name" value="C2_domain_sf"/>
</dbReference>
<dbReference type="SMART" id="SM00129">
    <property type="entry name" value="KISc"/>
    <property type="match status" value="1"/>
</dbReference>
<dbReference type="InterPro" id="IPR036961">
    <property type="entry name" value="Kinesin_motor_dom_sf"/>
</dbReference>
<dbReference type="Pfam" id="PF00225">
    <property type="entry name" value="Kinesin"/>
    <property type="match status" value="1"/>
</dbReference>
<sequence length="978" mass="110280">MNNGKMLKMPMPSTDSVKVAVRVRPFSQREKNSGSKCVISMTTTIIQDPKNPEHTKTFTFDLAYWSHNGFQKDKDGVFISADPGGKFAGQKEVFHDLGRGILDSAWQGYNTTLLAYGQTGSGKSYSMIGFGANKGIIPNVCEELFQAIENRDKNQEYQVCIILESDLLSRIKKPGGLRVREDQQLGFYVDGLKSVPCENYAQIERLMEQGAKIRTTASTNMNASSSRSHMIITIQFKQVFLDRDLTKQSSINLVDLAGSERQKSSGSEGDRLREGSRVNLSLTNLGNVISALADAAMGKKVLHVPYRDSVLTKLLQSALGGNSRTTLIAAISPADICYEETLSTLRYAERYDYEYLLSIVDWEQRLGRNFALWAVLPHLVRIPSLFHLQEQQMMKTFPHLLNVNEDPQLTGVLKHFIQAGSCDAGQAASNAIILQGLGISDKHASFTNSGGKVTVTPYGKCNVIVNGVPITIKTKLQHLDRIILGSNSAYLYIGFPSERGSEDLSRFDYDFFQLERAAAEGVSADKLGAMNSGDGKADPSVLAVFQDYVKLMPLVAEANQMSKELKKGLNMELKVKNLASSDSRGCDLQKEVTVKVTHQRTHQVWIWSKAKFINRKFLMEELYQRFLDGEDSQVAQEDDPFWDPVEVVHLGSAHIWLQSLAYCMKYEEQVEFLNCDGLEEAVLHIHINPCSPTGQAHGEEDVVTDPVDLLGKRMDFQIRLVQCLGTKWLKEDAERGVQMGYRIYDLPNTLYTKPVWKTVNPQIDETVQFTTLNASQEFLNYLQTNALIVDLWGLQGTMLTSPFAWCEGHILVDTKKISTVMDIGQSNQIPELYLKLLKLEQETELLRNINRILREENVLLKESIERTSSSQGERPLKSWWPAAREINQMCTTQQASCDREFARALKVFYQSMNVARGQFLKLRHYKPPEDDQMLRPFVHQQSQMLKDFGDLLESSLWKLKNDVALIVKQKKECLLHAE</sequence>
<proteinExistence type="inferred from homology"/>
<dbReference type="GO" id="GO:0031966">
    <property type="term" value="C:mitochondrial membrane"/>
    <property type="evidence" value="ECO:0007669"/>
    <property type="project" value="UniProtKB-SubCell"/>
</dbReference>
<dbReference type="InterPro" id="IPR001752">
    <property type="entry name" value="Kinesin_motor_dom"/>
</dbReference>
<dbReference type="PRINTS" id="PR00380">
    <property type="entry name" value="KINESINHEAVY"/>
</dbReference>
<dbReference type="InterPro" id="IPR027417">
    <property type="entry name" value="P-loop_NTPase"/>
</dbReference>
<dbReference type="InterPro" id="IPR019821">
    <property type="entry name" value="Kinesin_motor_CS"/>
</dbReference>
<dbReference type="GO" id="GO:0005874">
    <property type="term" value="C:microtubule"/>
    <property type="evidence" value="ECO:0007669"/>
    <property type="project" value="UniProtKB-KW"/>
</dbReference>
<evidence type="ECO:0000256" key="3">
    <source>
        <dbReference type="ARBA" id="ARBA00022741"/>
    </source>
</evidence>
<dbReference type="SUPFAM" id="SSF52540">
    <property type="entry name" value="P-loop containing nucleoside triphosphate hydrolases"/>
    <property type="match status" value="1"/>
</dbReference>
<organism evidence="13">
    <name type="scientific">Capra hircus</name>
    <name type="common">Goat</name>
    <dbReference type="NCBI Taxonomy" id="9925"/>
    <lineage>
        <taxon>Eukaryota</taxon>
        <taxon>Metazoa</taxon>
        <taxon>Chordata</taxon>
        <taxon>Craniata</taxon>
        <taxon>Vertebrata</taxon>
        <taxon>Euteleostomi</taxon>
        <taxon>Mammalia</taxon>
        <taxon>Eutheria</taxon>
        <taxon>Laurasiatheria</taxon>
        <taxon>Artiodactyla</taxon>
        <taxon>Ruminantia</taxon>
        <taxon>Pecora</taxon>
        <taxon>Bovidae</taxon>
        <taxon>Caprinae</taxon>
        <taxon>Capra</taxon>
    </lineage>
</organism>
<dbReference type="Pfam" id="PF12423">
    <property type="entry name" value="KIF1B"/>
    <property type="match status" value="1"/>
</dbReference>
<dbReference type="FunFam" id="3.40.850.10:FF:000063">
    <property type="entry name" value="Kinesin-like protein"/>
    <property type="match status" value="1"/>
</dbReference>
<reference evidence="13" key="2">
    <citation type="submission" date="2025-08" db="UniProtKB">
        <authorList>
            <consortium name="Ensembl"/>
        </authorList>
    </citation>
    <scope>IDENTIFICATION</scope>
</reference>
<comment type="function">
    <text evidence="9">Microtubule-dependent motor protein required for mitochondrion morphology and transport of mitochondria in neuronal cells.</text>
</comment>
<dbReference type="InterPro" id="IPR022140">
    <property type="entry name" value="Kinesin-like_KIF1-typ"/>
</dbReference>
<dbReference type="CDD" id="cd22709">
    <property type="entry name" value="FHA_KIF28P"/>
    <property type="match status" value="1"/>
</dbReference>
<dbReference type="PROSITE" id="PS50067">
    <property type="entry name" value="KINESIN_MOTOR_2"/>
    <property type="match status" value="1"/>
</dbReference>
<dbReference type="GO" id="GO:0007018">
    <property type="term" value="P:microtubule-based movement"/>
    <property type="evidence" value="ECO:0007669"/>
    <property type="project" value="InterPro"/>
</dbReference>
<dbReference type="Pfam" id="PF00498">
    <property type="entry name" value="FHA"/>
    <property type="match status" value="1"/>
</dbReference>
<evidence type="ECO:0000256" key="2">
    <source>
        <dbReference type="ARBA" id="ARBA00022448"/>
    </source>
</evidence>
<dbReference type="InterPro" id="IPR000253">
    <property type="entry name" value="FHA_dom"/>
</dbReference>
<evidence type="ECO:0000256" key="10">
    <source>
        <dbReference type="PROSITE-ProRule" id="PRU00283"/>
    </source>
</evidence>
<dbReference type="FunFam" id="2.60.200.20:FF:000034">
    <property type="entry name" value="kinesin-like protein KIF28P"/>
    <property type="match status" value="1"/>
</dbReference>
<keyword evidence="5" id="KW-0175">Coiled coil</keyword>
<keyword evidence="3 10" id="KW-0547">Nucleotide-binding</keyword>
<evidence type="ECO:0000313" key="13">
    <source>
        <dbReference type="Ensembl" id="ENSCHIP00010025784.1"/>
    </source>
</evidence>
<keyword evidence="8 10" id="KW-0505">Motor protein</keyword>
<keyword evidence="4 10" id="KW-0067">ATP-binding</keyword>
<dbReference type="PANTHER" id="PTHR47117">
    <property type="entry name" value="STAR-RELATED LIPID TRANSFER PROTEIN 9"/>
    <property type="match status" value="1"/>
</dbReference>
<keyword evidence="2" id="KW-0813">Transport</keyword>
<comment type="similarity">
    <text evidence="10 11">Belongs to the TRAFAC class myosin-kinesin ATPase superfamily. Kinesin family.</text>
</comment>
<dbReference type="GO" id="GO:0005524">
    <property type="term" value="F:ATP binding"/>
    <property type="evidence" value="ECO:0007669"/>
    <property type="project" value="UniProtKB-UniRule"/>
</dbReference>